<comment type="caution">
    <text evidence="1">The sequence shown here is derived from an EMBL/GenBank/DDBJ whole genome shotgun (WGS) entry which is preliminary data.</text>
</comment>
<dbReference type="Proteomes" id="UP001055879">
    <property type="component" value="Linkage Group LG05"/>
</dbReference>
<organism evidence="1 2">
    <name type="scientific">Arctium lappa</name>
    <name type="common">Greater burdock</name>
    <name type="synonym">Lappa major</name>
    <dbReference type="NCBI Taxonomy" id="4217"/>
    <lineage>
        <taxon>Eukaryota</taxon>
        <taxon>Viridiplantae</taxon>
        <taxon>Streptophyta</taxon>
        <taxon>Embryophyta</taxon>
        <taxon>Tracheophyta</taxon>
        <taxon>Spermatophyta</taxon>
        <taxon>Magnoliopsida</taxon>
        <taxon>eudicotyledons</taxon>
        <taxon>Gunneridae</taxon>
        <taxon>Pentapetalae</taxon>
        <taxon>asterids</taxon>
        <taxon>campanulids</taxon>
        <taxon>Asterales</taxon>
        <taxon>Asteraceae</taxon>
        <taxon>Carduoideae</taxon>
        <taxon>Cardueae</taxon>
        <taxon>Arctiinae</taxon>
        <taxon>Arctium</taxon>
    </lineage>
</organism>
<evidence type="ECO:0000313" key="2">
    <source>
        <dbReference type="Proteomes" id="UP001055879"/>
    </source>
</evidence>
<keyword evidence="2" id="KW-1185">Reference proteome</keyword>
<reference evidence="2" key="1">
    <citation type="journal article" date="2022" name="Mol. Ecol. Resour.">
        <title>The genomes of chicory, endive, great burdock and yacon provide insights into Asteraceae palaeo-polyploidization history and plant inulin production.</title>
        <authorList>
            <person name="Fan W."/>
            <person name="Wang S."/>
            <person name="Wang H."/>
            <person name="Wang A."/>
            <person name="Jiang F."/>
            <person name="Liu H."/>
            <person name="Zhao H."/>
            <person name="Xu D."/>
            <person name="Zhang Y."/>
        </authorList>
    </citation>
    <scope>NUCLEOTIDE SEQUENCE [LARGE SCALE GENOMIC DNA]</scope>
    <source>
        <strain evidence="2">cv. Niubang</strain>
    </source>
</reference>
<proteinExistence type="predicted"/>
<reference evidence="1 2" key="2">
    <citation type="journal article" date="2022" name="Mol. Ecol. Resour.">
        <title>The genomes of chicory, endive, great burdock and yacon provide insights into Asteraceae paleo-polyploidization history and plant inulin production.</title>
        <authorList>
            <person name="Fan W."/>
            <person name="Wang S."/>
            <person name="Wang H."/>
            <person name="Wang A."/>
            <person name="Jiang F."/>
            <person name="Liu H."/>
            <person name="Zhao H."/>
            <person name="Xu D."/>
            <person name="Zhang Y."/>
        </authorList>
    </citation>
    <scope>NUCLEOTIDE SEQUENCE [LARGE SCALE GENOMIC DNA]</scope>
    <source>
        <strain evidence="2">cv. Niubang</strain>
    </source>
</reference>
<name>A0ACB9C6T1_ARCLA</name>
<protein>
    <submittedName>
        <fullName evidence="1">Uncharacterized protein</fullName>
    </submittedName>
</protein>
<evidence type="ECO:0000313" key="1">
    <source>
        <dbReference type="EMBL" id="KAI3729873.1"/>
    </source>
</evidence>
<dbReference type="EMBL" id="CM042051">
    <property type="protein sequence ID" value="KAI3729873.1"/>
    <property type="molecule type" value="Genomic_DNA"/>
</dbReference>
<accession>A0ACB9C6T1</accession>
<sequence>MDQQIEGENVEVNKAEAAETTPAAVTTPAVETVTTAEPKGAAETVSAAETTQAAVTGLTPKEVEVTEMLVKAKNDTPKAKGVVKNEGGIKRTEKKDMVADAKRKGKEKMIESDQPTKKQKMVESDEALDKKLQEEIDQAEKEQVEKDREIARALANELNQAFQKGLETEKAKQRAISMRKAMMARSSAKKRRHSQTYLATQERNKMITFLRSAIGVKKEMFIKMTFD</sequence>
<gene>
    <name evidence="1" type="ORF">L6452_18545</name>
</gene>